<dbReference type="Pfam" id="PF07690">
    <property type="entry name" value="MFS_1"/>
    <property type="match status" value="1"/>
</dbReference>
<feature type="transmembrane region" description="Helical" evidence="7">
    <location>
        <begin position="343"/>
        <end position="361"/>
    </location>
</feature>
<feature type="region of interest" description="Disordered" evidence="6">
    <location>
        <begin position="405"/>
        <end position="434"/>
    </location>
</feature>
<proteinExistence type="predicted"/>
<sequence>MTPRGTPRPGPLAHRPFRWLLAARTTAVLGNAVAPIALAFAVLDLTGSATDLGLVVAARSLANVAVLLLGGVLADRLPRSVILVGTSLAAAGTQAVVAALVISGTASIPALVVLGVLNGAVAAVSLPAASALVPETVPVGELRPANALLRLGLNAGTIAGASGGAGVVALVGPGWGLAIDAAGFALAALLYSGLRLPAASRSGAPGSVLADLREGWREFSGRRWVWIVVAQFTVLNAAFVGATTVLGPVIADGSFGRAAWGLVIAAQTVGLAIGAVIALRWRPRRALAIGVALMAVTAVPVAALGLVPALPALIVAFALGGVALEVFAIAWDQSLQTHVPREALARVYSYDMVGSFLAVPLGEALVGPLADLVGTRAVLLGCAAVIVAASLAAVASRSVRGVGSAPAGTMAGMDPENSPAATETSPTADAPAATGRYAHGHHESVLRSHRWRTVENSAAYLLPHLAPGVSILDVGCGPGTITVDLAERVAPGRVLGVDASAEVIAQASALDSPAEFAVADAYALPFADDSFDVVHAHQVLQHLTRPVDALREWGRVGRLVAARDVDYAGVLIHPFTPGLQAWAALYQRVHRASAGEPDAGRRLKAWARVAGFESVEVTASLWVFENAEDRAWWGGMWADRAVSSSFATVALERGFATQAELEAISAAWRAWASDEDGWLSMPHGELLAR</sequence>
<evidence type="ECO:0000256" key="5">
    <source>
        <dbReference type="ARBA" id="ARBA00023136"/>
    </source>
</evidence>
<accession>A0A3Q9UZI7</accession>
<dbReference type="KEGG" id="rfs:C1I64_16670"/>
<dbReference type="SUPFAM" id="SSF53335">
    <property type="entry name" value="S-adenosyl-L-methionine-dependent methyltransferases"/>
    <property type="match status" value="1"/>
</dbReference>
<evidence type="ECO:0000256" key="1">
    <source>
        <dbReference type="ARBA" id="ARBA00004651"/>
    </source>
</evidence>
<evidence type="ECO:0000259" key="8">
    <source>
        <dbReference type="PROSITE" id="PS50850"/>
    </source>
</evidence>
<feature type="transmembrane region" description="Helical" evidence="7">
    <location>
        <begin position="21"/>
        <end position="42"/>
    </location>
</feature>
<organism evidence="9 10">
    <name type="scientific">Rathayibacter festucae DSM 15932</name>
    <dbReference type="NCBI Taxonomy" id="1328866"/>
    <lineage>
        <taxon>Bacteria</taxon>
        <taxon>Bacillati</taxon>
        <taxon>Actinomycetota</taxon>
        <taxon>Actinomycetes</taxon>
        <taxon>Micrococcales</taxon>
        <taxon>Microbacteriaceae</taxon>
        <taxon>Rathayibacter</taxon>
    </lineage>
</organism>
<feature type="transmembrane region" description="Helical" evidence="7">
    <location>
        <begin position="258"/>
        <end position="279"/>
    </location>
</feature>
<comment type="subcellular location">
    <subcellularLocation>
        <location evidence="1">Cell membrane</location>
        <topology evidence="1">Multi-pass membrane protein</topology>
    </subcellularLocation>
</comment>
<feature type="transmembrane region" description="Helical" evidence="7">
    <location>
        <begin position="108"/>
        <end position="126"/>
    </location>
</feature>
<feature type="transmembrane region" description="Helical" evidence="7">
    <location>
        <begin position="373"/>
        <end position="394"/>
    </location>
</feature>
<evidence type="ECO:0000256" key="6">
    <source>
        <dbReference type="SAM" id="MobiDB-lite"/>
    </source>
</evidence>
<dbReference type="Gene3D" id="1.20.1250.20">
    <property type="entry name" value="MFS general substrate transporter like domains"/>
    <property type="match status" value="1"/>
</dbReference>
<name>A0A3Q9UZI7_9MICO</name>
<dbReference type="Gene3D" id="3.40.50.150">
    <property type="entry name" value="Vaccinia Virus protein VP39"/>
    <property type="match status" value="1"/>
</dbReference>
<evidence type="ECO:0000256" key="3">
    <source>
        <dbReference type="ARBA" id="ARBA00022692"/>
    </source>
</evidence>
<feature type="transmembrane region" description="Helical" evidence="7">
    <location>
        <begin position="286"/>
        <end position="306"/>
    </location>
</feature>
<dbReference type="InterPro" id="IPR036259">
    <property type="entry name" value="MFS_trans_sf"/>
</dbReference>
<dbReference type="GO" id="GO:0008757">
    <property type="term" value="F:S-adenosylmethionine-dependent methyltransferase activity"/>
    <property type="evidence" value="ECO:0007669"/>
    <property type="project" value="InterPro"/>
</dbReference>
<gene>
    <name evidence="9" type="ORF">C1I64_16670</name>
</gene>
<keyword evidence="3 7" id="KW-0812">Transmembrane</keyword>
<dbReference type="AlphaFoldDB" id="A0A3Q9UZI7"/>
<feature type="transmembrane region" description="Helical" evidence="7">
    <location>
        <begin position="81"/>
        <end position="102"/>
    </location>
</feature>
<dbReference type="GO" id="GO:0005886">
    <property type="term" value="C:plasma membrane"/>
    <property type="evidence" value="ECO:0007669"/>
    <property type="project" value="UniProtKB-SubCell"/>
</dbReference>
<dbReference type="CDD" id="cd02440">
    <property type="entry name" value="AdoMet_MTases"/>
    <property type="match status" value="1"/>
</dbReference>
<feature type="transmembrane region" description="Helical" evidence="7">
    <location>
        <begin position="54"/>
        <end position="74"/>
    </location>
</feature>
<evidence type="ECO:0000256" key="4">
    <source>
        <dbReference type="ARBA" id="ARBA00022989"/>
    </source>
</evidence>
<dbReference type="InterPro" id="IPR013216">
    <property type="entry name" value="Methyltransf_11"/>
</dbReference>
<keyword evidence="5 7" id="KW-0472">Membrane</keyword>
<evidence type="ECO:0000256" key="2">
    <source>
        <dbReference type="ARBA" id="ARBA00022475"/>
    </source>
</evidence>
<protein>
    <recommendedName>
        <fullName evidence="8">Major facilitator superfamily (MFS) profile domain-containing protein</fullName>
    </recommendedName>
</protein>
<dbReference type="InterPro" id="IPR011701">
    <property type="entry name" value="MFS"/>
</dbReference>
<feature type="transmembrane region" description="Helical" evidence="7">
    <location>
        <begin position="175"/>
        <end position="194"/>
    </location>
</feature>
<dbReference type="EMBL" id="CP028137">
    <property type="protein sequence ID" value="AZZ53509.1"/>
    <property type="molecule type" value="Genomic_DNA"/>
</dbReference>
<keyword evidence="2" id="KW-1003">Cell membrane</keyword>
<dbReference type="InterPro" id="IPR029063">
    <property type="entry name" value="SAM-dependent_MTases_sf"/>
</dbReference>
<dbReference type="PANTHER" id="PTHR23513:SF11">
    <property type="entry name" value="STAPHYLOFERRIN A TRANSPORTER"/>
    <property type="match status" value="1"/>
</dbReference>
<dbReference type="InterPro" id="IPR020846">
    <property type="entry name" value="MFS_dom"/>
</dbReference>
<dbReference type="GO" id="GO:0022857">
    <property type="term" value="F:transmembrane transporter activity"/>
    <property type="evidence" value="ECO:0007669"/>
    <property type="project" value="InterPro"/>
</dbReference>
<evidence type="ECO:0000313" key="10">
    <source>
        <dbReference type="Proteomes" id="UP000285317"/>
    </source>
</evidence>
<dbReference type="Proteomes" id="UP000285317">
    <property type="component" value="Chromosome"/>
</dbReference>
<evidence type="ECO:0000256" key="7">
    <source>
        <dbReference type="SAM" id="Phobius"/>
    </source>
</evidence>
<dbReference type="SUPFAM" id="SSF103473">
    <property type="entry name" value="MFS general substrate transporter"/>
    <property type="match status" value="1"/>
</dbReference>
<keyword evidence="4 7" id="KW-1133">Transmembrane helix</keyword>
<dbReference type="Pfam" id="PF08241">
    <property type="entry name" value="Methyltransf_11"/>
    <property type="match status" value="1"/>
</dbReference>
<dbReference type="CDD" id="cd06173">
    <property type="entry name" value="MFS_MefA_like"/>
    <property type="match status" value="1"/>
</dbReference>
<dbReference type="PROSITE" id="PS50850">
    <property type="entry name" value="MFS"/>
    <property type="match status" value="1"/>
</dbReference>
<feature type="domain" description="Major facilitator superfamily (MFS) profile" evidence="8">
    <location>
        <begin position="11"/>
        <end position="400"/>
    </location>
</feature>
<feature type="transmembrane region" description="Helical" evidence="7">
    <location>
        <begin position="224"/>
        <end position="246"/>
    </location>
</feature>
<reference evidence="9 10" key="1">
    <citation type="submission" date="2018-03" db="EMBL/GenBank/DDBJ databases">
        <title>Bacteriophage NCPPB3778 and a type I-E CRISPR drive the evolution of the US Biological Select Agent, Rathayibacter toxicus.</title>
        <authorList>
            <person name="Davis E.W.II."/>
            <person name="Tabima J.F."/>
            <person name="Weisberg A.J."/>
            <person name="Dantas Lopes L."/>
            <person name="Wiseman M.S."/>
            <person name="Wiseman M.S."/>
            <person name="Pupko T."/>
            <person name="Belcher M.S."/>
            <person name="Sechler A.J."/>
            <person name="Tancos M.A."/>
            <person name="Schroeder B.K."/>
            <person name="Murray T.D."/>
            <person name="Luster D.G."/>
            <person name="Schneider W.L."/>
            <person name="Rogers E."/>
            <person name="Andreote F.D."/>
            <person name="Grunwald N.J."/>
            <person name="Putnam M.L."/>
            <person name="Chang J.H."/>
        </authorList>
    </citation>
    <scope>NUCLEOTIDE SEQUENCE [LARGE SCALE GENOMIC DNA]</scope>
    <source>
        <strain evidence="9 10">DSM 15932</strain>
    </source>
</reference>
<feature type="transmembrane region" description="Helical" evidence="7">
    <location>
        <begin position="147"/>
        <end position="169"/>
    </location>
</feature>
<feature type="transmembrane region" description="Helical" evidence="7">
    <location>
        <begin position="312"/>
        <end position="331"/>
    </location>
</feature>
<dbReference type="PANTHER" id="PTHR23513">
    <property type="entry name" value="INTEGRAL MEMBRANE EFFLUX PROTEIN-RELATED"/>
    <property type="match status" value="1"/>
</dbReference>
<evidence type="ECO:0000313" key="9">
    <source>
        <dbReference type="EMBL" id="AZZ53509.1"/>
    </source>
</evidence>